<name>A0A550CJX3_9AGAR</name>
<sequence length="472" mass="52053">MSASENKYETIEQEPYVVPDVSVKELLGFIPAHCFERSTLRSSLYIVQDLAIIGLLYKGASYADARLLAGTVPIPETLRTLLPPTLLSSLAASSWTLPAARTAVWGVYGYLTGLFATGLWIVAHEAGHQAFSPYRTVNDVVGWVLHSGLGVPYQAWRISHAKHHAATCHMDLEQVYVPRTRGELALPKLSADQDEDDDCTIHEERLGAKVREAVSNELWEALGDSPIGAVLTPMISYLFLGWWLYVGVNASGQRRYPKGTNHFNPNSAIFSPNQYGQIMRSNAGIAIWLAIVVASIRTYGFAQVFRAYLVPYLWVNHWLVLITFLQHTDPLLPHYRAGAFTFPRGALSTIDRSLLGGAGSLFGALGAWATHGISETHVAHHVASRIPHYHAWEANAAIREGMRSKGVIIRDGRPGGWSEIVRVWQECKFVEDVGDVVFYKNARGLAHARPVFRDGKGWESEGAASDSGVEVN</sequence>
<evidence type="ECO:0000256" key="1">
    <source>
        <dbReference type="SAM" id="Phobius"/>
    </source>
</evidence>
<dbReference type="GO" id="GO:0006629">
    <property type="term" value="P:lipid metabolic process"/>
    <property type="evidence" value="ECO:0007669"/>
    <property type="project" value="InterPro"/>
</dbReference>
<dbReference type="Pfam" id="PF00487">
    <property type="entry name" value="FA_desaturase"/>
    <property type="match status" value="2"/>
</dbReference>
<evidence type="ECO:0000313" key="4">
    <source>
        <dbReference type="Proteomes" id="UP000320762"/>
    </source>
</evidence>
<feature type="transmembrane region" description="Helical" evidence="1">
    <location>
        <begin position="103"/>
        <end position="123"/>
    </location>
</feature>
<feature type="domain" description="Fatty acid desaturase" evidence="2">
    <location>
        <begin position="237"/>
        <end position="409"/>
    </location>
</feature>
<proteinExistence type="predicted"/>
<evidence type="ECO:0000313" key="3">
    <source>
        <dbReference type="EMBL" id="TRM65111.1"/>
    </source>
</evidence>
<dbReference type="InterPro" id="IPR012171">
    <property type="entry name" value="Fatty_acid_desaturase"/>
</dbReference>
<dbReference type="STRING" id="97359.A0A550CJX3"/>
<gene>
    <name evidence="3" type="ORF">BD626DRAFT_240910</name>
</gene>
<feature type="domain" description="Fatty acid desaturase" evidence="2">
    <location>
        <begin position="104"/>
        <end position="173"/>
    </location>
</feature>
<reference evidence="3 4" key="1">
    <citation type="journal article" date="2019" name="New Phytol.">
        <title>Comparative genomics reveals unique wood-decay strategies and fruiting body development in the Schizophyllaceae.</title>
        <authorList>
            <person name="Almasi E."/>
            <person name="Sahu N."/>
            <person name="Krizsan K."/>
            <person name="Balint B."/>
            <person name="Kovacs G.M."/>
            <person name="Kiss B."/>
            <person name="Cseklye J."/>
            <person name="Drula E."/>
            <person name="Henrissat B."/>
            <person name="Nagy I."/>
            <person name="Chovatia M."/>
            <person name="Adam C."/>
            <person name="LaButti K."/>
            <person name="Lipzen A."/>
            <person name="Riley R."/>
            <person name="Grigoriev I.V."/>
            <person name="Nagy L.G."/>
        </authorList>
    </citation>
    <scope>NUCLEOTIDE SEQUENCE [LARGE SCALE GENOMIC DNA]</scope>
    <source>
        <strain evidence="3 4">NL-1724</strain>
    </source>
</reference>
<dbReference type="AlphaFoldDB" id="A0A550CJX3"/>
<evidence type="ECO:0000259" key="2">
    <source>
        <dbReference type="Pfam" id="PF00487"/>
    </source>
</evidence>
<keyword evidence="1" id="KW-0812">Transmembrane</keyword>
<dbReference type="InterPro" id="IPR005804">
    <property type="entry name" value="FA_desaturase_dom"/>
</dbReference>
<dbReference type="GO" id="GO:0016491">
    <property type="term" value="F:oxidoreductase activity"/>
    <property type="evidence" value="ECO:0007669"/>
    <property type="project" value="InterPro"/>
</dbReference>
<feature type="transmembrane region" description="Helical" evidence="1">
    <location>
        <begin position="283"/>
        <end position="302"/>
    </location>
</feature>
<feature type="transmembrane region" description="Helical" evidence="1">
    <location>
        <begin position="227"/>
        <end position="248"/>
    </location>
</feature>
<protein>
    <submittedName>
        <fullName evidence="3">Fatty acid desaturase-domain-containing protein</fullName>
    </submittedName>
</protein>
<dbReference type="Proteomes" id="UP000320762">
    <property type="component" value="Unassembled WGS sequence"/>
</dbReference>
<organism evidence="3 4">
    <name type="scientific">Schizophyllum amplum</name>
    <dbReference type="NCBI Taxonomy" id="97359"/>
    <lineage>
        <taxon>Eukaryota</taxon>
        <taxon>Fungi</taxon>
        <taxon>Dikarya</taxon>
        <taxon>Basidiomycota</taxon>
        <taxon>Agaricomycotina</taxon>
        <taxon>Agaricomycetes</taxon>
        <taxon>Agaricomycetidae</taxon>
        <taxon>Agaricales</taxon>
        <taxon>Schizophyllaceae</taxon>
        <taxon>Schizophyllum</taxon>
    </lineage>
</organism>
<keyword evidence="1" id="KW-1133">Transmembrane helix</keyword>
<keyword evidence="1" id="KW-0472">Membrane</keyword>
<keyword evidence="4" id="KW-1185">Reference proteome</keyword>
<dbReference type="PANTHER" id="PTHR32100">
    <property type="entry name" value="OMEGA-6 FATTY ACID DESATURASE, CHLOROPLASTIC"/>
    <property type="match status" value="1"/>
</dbReference>
<dbReference type="EMBL" id="VDMD01000006">
    <property type="protein sequence ID" value="TRM65111.1"/>
    <property type="molecule type" value="Genomic_DNA"/>
</dbReference>
<comment type="caution">
    <text evidence="3">The sequence shown here is derived from an EMBL/GenBank/DDBJ whole genome shotgun (WGS) entry which is preliminary data.</text>
</comment>
<dbReference type="CDD" id="cd03507">
    <property type="entry name" value="Delta12-FADS-like"/>
    <property type="match status" value="1"/>
</dbReference>
<dbReference type="OrthoDB" id="1461976at2759"/>
<accession>A0A550CJX3</accession>